<evidence type="ECO:0000313" key="1">
    <source>
        <dbReference type="EMBL" id="CAB4126631.1"/>
    </source>
</evidence>
<gene>
    <name evidence="1" type="ORF">UFOVP79_9</name>
</gene>
<accession>A0A6J5KX72</accession>
<sequence length="79" mass="9777">MISLHKWYPFVYPKEYDVKAIAFEKRVERLEFEHQQIVKAEKVREAVEAYDLELYNKRARQHTIELEIFKDVKRFDKFV</sequence>
<dbReference type="EMBL" id="LR796207">
    <property type="protein sequence ID" value="CAB4126631.1"/>
    <property type="molecule type" value="Genomic_DNA"/>
</dbReference>
<protein>
    <submittedName>
        <fullName evidence="1">Uncharacterized protein</fullName>
    </submittedName>
</protein>
<organism evidence="1">
    <name type="scientific">uncultured Caudovirales phage</name>
    <dbReference type="NCBI Taxonomy" id="2100421"/>
    <lineage>
        <taxon>Viruses</taxon>
        <taxon>Duplodnaviria</taxon>
        <taxon>Heunggongvirae</taxon>
        <taxon>Uroviricota</taxon>
        <taxon>Caudoviricetes</taxon>
        <taxon>Peduoviridae</taxon>
        <taxon>Maltschvirus</taxon>
        <taxon>Maltschvirus maltsch</taxon>
    </lineage>
</organism>
<reference evidence="1" key="1">
    <citation type="submission" date="2020-04" db="EMBL/GenBank/DDBJ databases">
        <authorList>
            <person name="Chiriac C."/>
            <person name="Salcher M."/>
            <person name="Ghai R."/>
            <person name="Kavagutti S V."/>
        </authorList>
    </citation>
    <scope>NUCLEOTIDE SEQUENCE</scope>
</reference>
<proteinExistence type="predicted"/>
<name>A0A6J5KX72_9CAUD</name>